<evidence type="ECO:0000313" key="2">
    <source>
        <dbReference type="Proteomes" id="UP000330807"/>
    </source>
</evidence>
<dbReference type="Proteomes" id="UP000330807">
    <property type="component" value="Unassembled WGS sequence"/>
</dbReference>
<organism evidence="1 2">
    <name type="scientific">Collinsella aerofaciens</name>
    <dbReference type="NCBI Taxonomy" id="74426"/>
    <lineage>
        <taxon>Bacteria</taxon>
        <taxon>Bacillati</taxon>
        <taxon>Actinomycetota</taxon>
        <taxon>Coriobacteriia</taxon>
        <taxon>Coriobacteriales</taxon>
        <taxon>Coriobacteriaceae</taxon>
        <taxon>Collinsella</taxon>
    </lineage>
</organism>
<proteinExistence type="predicted"/>
<sequence>MFRIDIFCNLAEDDSHGYVRCPDVRLIDYNDE</sequence>
<evidence type="ECO:0000313" key="1">
    <source>
        <dbReference type="EMBL" id="VWM00874.1"/>
    </source>
</evidence>
<gene>
    <name evidence="1" type="ORF">LMKDKBCB_00385</name>
</gene>
<protein>
    <submittedName>
        <fullName evidence="1">Uncharacterized protein</fullName>
    </submittedName>
</protein>
<accession>A0A5K1JAC8</accession>
<name>A0A5K1JAC8_9ACTN</name>
<dbReference type="AlphaFoldDB" id="A0A5K1JAC8"/>
<reference evidence="1 2" key="1">
    <citation type="submission" date="2019-10" db="EMBL/GenBank/DDBJ databases">
        <authorList>
            <person name="Wolf R A."/>
        </authorList>
    </citation>
    <scope>NUCLEOTIDE SEQUENCE [LARGE SCALE GENOMIC DNA]</scope>
    <source>
        <strain evidence="1">Collinsella_aerofaciens_AK_138A</strain>
    </source>
</reference>
<dbReference type="EMBL" id="CABWIH010000047">
    <property type="protein sequence ID" value="VWM00874.1"/>
    <property type="molecule type" value="Genomic_DNA"/>
</dbReference>